<keyword evidence="2" id="KW-1003">Cell membrane</keyword>
<feature type="transmembrane region" description="Helical" evidence="9">
    <location>
        <begin position="411"/>
        <end position="428"/>
    </location>
</feature>
<name>A0ABS8P2Q2_9PSEU</name>
<dbReference type="InterPro" id="IPR003342">
    <property type="entry name" value="ArnT-like_N"/>
</dbReference>
<keyword evidence="5 9" id="KW-0812">Transmembrane</keyword>
<feature type="transmembrane region" description="Helical" evidence="9">
    <location>
        <begin position="160"/>
        <end position="178"/>
    </location>
</feature>
<evidence type="ECO:0000256" key="9">
    <source>
        <dbReference type="SAM" id="Phobius"/>
    </source>
</evidence>
<evidence type="ECO:0000256" key="2">
    <source>
        <dbReference type="ARBA" id="ARBA00022475"/>
    </source>
</evidence>
<feature type="domain" description="ArnT-like N-terminal" evidence="10">
    <location>
        <begin position="132"/>
        <end position="252"/>
    </location>
</feature>
<dbReference type="RefSeq" id="WP_230730039.1">
    <property type="nucleotide sequence ID" value="NZ_JAJNDB010000001.1"/>
</dbReference>
<dbReference type="EC" id="2.4.-.-" evidence="11"/>
<keyword evidence="12" id="KW-1185">Reference proteome</keyword>
<proteinExistence type="predicted"/>
<evidence type="ECO:0000256" key="6">
    <source>
        <dbReference type="ARBA" id="ARBA00022989"/>
    </source>
</evidence>
<dbReference type="GO" id="GO:0016757">
    <property type="term" value="F:glycosyltransferase activity"/>
    <property type="evidence" value="ECO:0007669"/>
    <property type="project" value="UniProtKB-KW"/>
</dbReference>
<dbReference type="Proteomes" id="UP001199469">
    <property type="component" value="Unassembled WGS sequence"/>
</dbReference>
<evidence type="ECO:0000256" key="1">
    <source>
        <dbReference type="ARBA" id="ARBA00004651"/>
    </source>
</evidence>
<reference evidence="11 12" key="1">
    <citation type="submission" date="2021-11" db="EMBL/GenBank/DDBJ databases">
        <title>Draft genome sequence of Actinomycetospora sp. SF1 isolated from the rhizosphere soil.</title>
        <authorList>
            <person name="Duangmal K."/>
            <person name="Chantavorakit T."/>
        </authorList>
    </citation>
    <scope>NUCLEOTIDE SEQUENCE [LARGE SCALE GENOMIC DNA]</scope>
    <source>
        <strain evidence="11 12">TBRC 5722</strain>
    </source>
</reference>
<feature type="transmembrane region" description="Helical" evidence="9">
    <location>
        <begin position="50"/>
        <end position="69"/>
    </location>
</feature>
<accession>A0ABS8P2Q2</accession>
<keyword evidence="7 9" id="KW-0472">Membrane</keyword>
<feature type="transmembrane region" description="Helical" evidence="9">
    <location>
        <begin position="133"/>
        <end position="153"/>
    </location>
</feature>
<gene>
    <name evidence="11" type="ORF">LQ327_02995</name>
</gene>
<keyword evidence="4 11" id="KW-0808">Transferase</keyword>
<feature type="transmembrane region" description="Helical" evidence="9">
    <location>
        <begin position="385"/>
        <end position="405"/>
    </location>
</feature>
<feature type="transmembrane region" description="Helical" evidence="9">
    <location>
        <begin position="184"/>
        <end position="203"/>
    </location>
</feature>
<evidence type="ECO:0000256" key="3">
    <source>
        <dbReference type="ARBA" id="ARBA00022676"/>
    </source>
</evidence>
<protein>
    <submittedName>
        <fullName evidence="11">Glycosyltransferase family 39 protein</fullName>
        <ecNumber evidence="11">2.4.-.-</ecNumber>
    </submittedName>
</protein>
<feature type="region of interest" description="Disordered" evidence="8">
    <location>
        <begin position="354"/>
        <end position="376"/>
    </location>
</feature>
<evidence type="ECO:0000313" key="12">
    <source>
        <dbReference type="Proteomes" id="UP001199469"/>
    </source>
</evidence>
<dbReference type="EMBL" id="JAJNDB010000001">
    <property type="protein sequence ID" value="MCD2192364.1"/>
    <property type="molecule type" value="Genomic_DNA"/>
</dbReference>
<comment type="subcellular location">
    <subcellularLocation>
        <location evidence="1">Cell membrane</location>
        <topology evidence="1">Multi-pass membrane protein</topology>
    </subcellularLocation>
</comment>
<feature type="transmembrane region" description="Helical" evidence="9">
    <location>
        <begin position="440"/>
        <end position="458"/>
    </location>
</feature>
<sequence length="588" mass="63166">MSDSSSSVVRLVRRPAQQSTYDDAAPRASLTDRLARRLGRIVPVARPGQTVYVVGAIVLAVLAVGLRAYHQLQSYELFMDEVQYADVANAFAGGRGPQLWDEPFYLHPPLAFLFFSLFVTHPVNDMTVGAVLSLRPALLIFGFVNTLLVVAVTRRVVGRWASLIAGLVYALDAFVVRFDSRVMLEAPMMFSVLAGVLCLLVAVERETVRARRGFLVAAGLFFGLAVATKSTSGLITAVPLMIMIVTGWGLRRREACGVLGLLFGVYGVYVLIVLLSGNISFWFDQTLAGTFRAIGLIKETGFTSKSNSPGFASRILANLSLFASSYALIGVAVCYALYLLFIGWRTLRGPRTGKRGAHAAPPGGAHARIRAGDPRVSGDPREATLSLVTCWLAGVLAAIMYTGALGEVEEQTFYLLAVPSTVVIGLLVTQAGRWAPPWRVVVGVAVVALFAGSLWGWWQVHTTRDDGYERVIPQVFAQVDHSAQICLGEQTAQFIMPGFGVHKLTSLDIARRNGCSYAIVSTALSNQGLANSTTDLNAEIAHDYPVVLSAHGRTSGDLLVYDLNRPLPGSGASAIAPDDRSLPLTGPA</sequence>
<organism evidence="11 12">
    <name type="scientific">Actinomycetospora endophytica</name>
    <dbReference type="NCBI Taxonomy" id="2291215"/>
    <lineage>
        <taxon>Bacteria</taxon>
        <taxon>Bacillati</taxon>
        <taxon>Actinomycetota</taxon>
        <taxon>Actinomycetes</taxon>
        <taxon>Pseudonocardiales</taxon>
        <taxon>Pseudonocardiaceae</taxon>
        <taxon>Actinomycetospora</taxon>
    </lineage>
</organism>
<feature type="transmembrane region" description="Helical" evidence="9">
    <location>
        <begin position="210"/>
        <end position="227"/>
    </location>
</feature>
<evidence type="ECO:0000256" key="4">
    <source>
        <dbReference type="ARBA" id="ARBA00022679"/>
    </source>
</evidence>
<evidence type="ECO:0000259" key="10">
    <source>
        <dbReference type="Pfam" id="PF02366"/>
    </source>
</evidence>
<dbReference type="PANTHER" id="PTHR33908:SF11">
    <property type="entry name" value="MEMBRANE PROTEIN"/>
    <property type="match status" value="1"/>
</dbReference>
<keyword evidence="3 11" id="KW-0328">Glycosyltransferase</keyword>
<comment type="caution">
    <text evidence="11">The sequence shown here is derived from an EMBL/GenBank/DDBJ whole genome shotgun (WGS) entry which is preliminary data.</text>
</comment>
<dbReference type="InterPro" id="IPR050297">
    <property type="entry name" value="LipidA_mod_glycosyltrf_83"/>
</dbReference>
<dbReference type="PANTHER" id="PTHR33908">
    <property type="entry name" value="MANNOSYLTRANSFERASE YKCB-RELATED"/>
    <property type="match status" value="1"/>
</dbReference>
<feature type="transmembrane region" description="Helical" evidence="9">
    <location>
        <begin position="257"/>
        <end position="283"/>
    </location>
</feature>
<feature type="transmembrane region" description="Helical" evidence="9">
    <location>
        <begin position="315"/>
        <end position="341"/>
    </location>
</feature>
<keyword evidence="6 9" id="KW-1133">Transmembrane helix</keyword>
<evidence type="ECO:0000313" key="11">
    <source>
        <dbReference type="EMBL" id="MCD2192364.1"/>
    </source>
</evidence>
<evidence type="ECO:0000256" key="8">
    <source>
        <dbReference type="SAM" id="MobiDB-lite"/>
    </source>
</evidence>
<evidence type="ECO:0000256" key="7">
    <source>
        <dbReference type="ARBA" id="ARBA00023136"/>
    </source>
</evidence>
<evidence type="ECO:0000256" key="5">
    <source>
        <dbReference type="ARBA" id="ARBA00022692"/>
    </source>
</evidence>
<dbReference type="Pfam" id="PF02366">
    <property type="entry name" value="PMT"/>
    <property type="match status" value="1"/>
</dbReference>